<dbReference type="AlphaFoldDB" id="A0A0C2YP71"/>
<evidence type="ECO:0000256" key="11">
    <source>
        <dbReference type="ARBA" id="ARBA00022840"/>
    </source>
</evidence>
<keyword evidence="15" id="KW-0695">RNA-directed DNA polymerase</keyword>
<dbReference type="InterPro" id="IPR036397">
    <property type="entry name" value="RNaseH_sf"/>
</dbReference>
<evidence type="ECO:0000256" key="8">
    <source>
        <dbReference type="ARBA" id="ARBA00022741"/>
    </source>
</evidence>
<comment type="catalytic activity">
    <reaction evidence="19">
        <text>DNA(n) + a 2'-deoxyribonucleoside 5'-triphosphate = DNA(n+1) + diphosphate</text>
        <dbReference type="Rhea" id="RHEA:22508"/>
        <dbReference type="Rhea" id="RHEA-COMP:17339"/>
        <dbReference type="Rhea" id="RHEA-COMP:17340"/>
        <dbReference type="ChEBI" id="CHEBI:33019"/>
        <dbReference type="ChEBI" id="CHEBI:61560"/>
        <dbReference type="ChEBI" id="CHEBI:173112"/>
        <dbReference type="EC" id="2.7.7.49"/>
    </reaction>
</comment>
<evidence type="ECO:0000259" key="21">
    <source>
        <dbReference type="PROSITE" id="PS50994"/>
    </source>
</evidence>
<evidence type="ECO:0000256" key="4">
    <source>
        <dbReference type="ARBA" id="ARBA00022670"/>
    </source>
</evidence>
<dbReference type="GO" id="GO:0006310">
    <property type="term" value="P:DNA recombination"/>
    <property type="evidence" value="ECO:0007669"/>
    <property type="project" value="UniProtKB-KW"/>
</dbReference>
<dbReference type="GO" id="GO:0005634">
    <property type="term" value="C:nucleus"/>
    <property type="evidence" value="ECO:0007669"/>
    <property type="project" value="UniProtKB-ARBA"/>
</dbReference>
<dbReference type="GO" id="GO:0032196">
    <property type="term" value="P:transposition"/>
    <property type="evidence" value="ECO:0007669"/>
    <property type="project" value="UniProtKB-KW"/>
</dbReference>
<keyword evidence="10" id="KW-0378">Hydrolase</keyword>
<dbReference type="GO" id="GO:0015074">
    <property type="term" value="P:DNA integration"/>
    <property type="evidence" value="ECO:0007669"/>
    <property type="project" value="UniProtKB-KW"/>
</dbReference>
<evidence type="ECO:0000256" key="13">
    <source>
        <dbReference type="ARBA" id="ARBA00022884"/>
    </source>
</evidence>
<dbReference type="SUPFAM" id="SSF53098">
    <property type="entry name" value="Ribonuclease H-like"/>
    <property type="match status" value="1"/>
</dbReference>
<dbReference type="GO" id="GO:0004519">
    <property type="term" value="F:endonuclease activity"/>
    <property type="evidence" value="ECO:0007669"/>
    <property type="project" value="UniProtKB-KW"/>
</dbReference>
<evidence type="ECO:0000256" key="9">
    <source>
        <dbReference type="ARBA" id="ARBA00022759"/>
    </source>
</evidence>
<evidence type="ECO:0000256" key="1">
    <source>
        <dbReference type="ARBA" id="ARBA00002180"/>
    </source>
</evidence>
<dbReference type="PANTHER" id="PTHR42648">
    <property type="entry name" value="TRANSPOSASE, PUTATIVE-RELATED"/>
    <property type="match status" value="1"/>
</dbReference>
<dbReference type="GO" id="GO:0003887">
    <property type="term" value="F:DNA-directed DNA polymerase activity"/>
    <property type="evidence" value="ECO:0007669"/>
    <property type="project" value="UniProtKB-KW"/>
</dbReference>
<keyword evidence="17" id="KW-0917">Virion maturation</keyword>
<keyword evidence="7" id="KW-0479">Metal-binding</keyword>
<evidence type="ECO:0000256" key="15">
    <source>
        <dbReference type="ARBA" id="ARBA00022918"/>
    </source>
</evidence>
<comment type="function">
    <text evidence="1">The aspartyl protease (PR) mediates the proteolytic cleavages of the Gag and Gag-Pol polyproteins after assembly of the VLP.</text>
</comment>
<evidence type="ECO:0000256" key="10">
    <source>
        <dbReference type="ARBA" id="ARBA00022801"/>
    </source>
</evidence>
<organism evidence="22 23">
    <name type="scientific">Scleroderma citrinum Foug A</name>
    <dbReference type="NCBI Taxonomy" id="1036808"/>
    <lineage>
        <taxon>Eukaryota</taxon>
        <taxon>Fungi</taxon>
        <taxon>Dikarya</taxon>
        <taxon>Basidiomycota</taxon>
        <taxon>Agaricomycotina</taxon>
        <taxon>Agaricomycetes</taxon>
        <taxon>Agaricomycetidae</taxon>
        <taxon>Boletales</taxon>
        <taxon>Sclerodermatineae</taxon>
        <taxon>Sclerodermataceae</taxon>
        <taxon>Scleroderma</taxon>
    </lineage>
</organism>
<evidence type="ECO:0000256" key="7">
    <source>
        <dbReference type="ARBA" id="ARBA00022723"/>
    </source>
</evidence>
<keyword evidence="4" id="KW-0645">Protease</keyword>
<keyword evidence="12" id="KW-0460">Magnesium</keyword>
<evidence type="ECO:0000256" key="2">
    <source>
        <dbReference type="ARBA" id="ARBA00022578"/>
    </source>
</evidence>
<dbReference type="HOGENOM" id="CLU_001650_20_0_1"/>
<comment type="catalytic activity">
    <reaction evidence="20">
        <text>DNA(n) + a 2'-deoxyribonucleoside 5'-triphosphate = DNA(n+1) + diphosphate</text>
        <dbReference type="Rhea" id="RHEA:22508"/>
        <dbReference type="Rhea" id="RHEA-COMP:17339"/>
        <dbReference type="Rhea" id="RHEA-COMP:17340"/>
        <dbReference type="ChEBI" id="CHEBI:33019"/>
        <dbReference type="ChEBI" id="CHEBI:61560"/>
        <dbReference type="ChEBI" id="CHEBI:173112"/>
        <dbReference type="EC" id="2.7.7.7"/>
    </reaction>
</comment>
<dbReference type="EMBL" id="KN822253">
    <property type="protein sequence ID" value="KIM51513.1"/>
    <property type="molecule type" value="Genomic_DNA"/>
</dbReference>
<dbReference type="OrthoDB" id="7691805at2759"/>
<name>A0A0C2YP71_9AGAM</name>
<protein>
    <recommendedName>
        <fullName evidence="21">Integrase catalytic domain-containing protein</fullName>
    </recommendedName>
</protein>
<keyword evidence="2" id="KW-0815">Transposition</keyword>
<keyword evidence="13" id="KW-0694">RNA-binding</keyword>
<keyword evidence="23" id="KW-1185">Reference proteome</keyword>
<evidence type="ECO:0000256" key="16">
    <source>
        <dbReference type="ARBA" id="ARBA00022932"/>
    </source>
</evidence>
<keyword evidence="8" id="KW-0547">Nucleotide-binding</keyword>
<keyword evidence="9" id="KW-0255">Endonuclease</keyword>
<dbReference type="GO" id="GO:0046872">
    <property type="term" value="F:metal ion binding"/>
    <property type="evidence" value="ECO:0007669"/>
    <property type="project" value="UniProtKB-KW"/>
</dbReference>
<dbReference type="InterPro" id="IPR001584">
    <property type="entry name" value="Integrase_cat-core"/>
</dbReference>
<evidence type="ECO:0000256" key="17">
    <source>
        <dbReference type="ARBA" id="ARBA00023113"/>
    </source>
</evidence>
<dbReference type="GO" id="GO:0006508">
    <property type="term" value="P:proteolysis"/>
    <property type="evidence" value="ECO:0007669"/>
    <property type="project" value="UniProtKB-KW"/>
</dbReference>
<dbReference type="GO" id="GO:0003964">
    <property type="term" value="F:RNA-directed DNA polymerase activity"/>
    <property type="evidence" value="ECO:0007669"/>
    <property type="project" value="UniProtKB-KW"/>
</dbReference>
<dbReference type="InParanoid" id="A0A0C2YP71"/>
<evidence type="ECO:0000313" key="23">
    <source>
        <dbReference type="Proteomes" id="UP000053989"/>
    </source>
</evidence>
<keyword evidence="14" id="KW-0229">DNA integration</keyword>
<dbReference type="PANTHER" id="PTHR42648:SF11">
    <property type="entry name" value="TRANSPOSON TY4-P GAG-POL POLYPROTEIN"/>
    <property type="match status" value="1"/>
</dbReference>
<evidence type="ECO:0000256" key="12">
    <source>
        <dbReference type="ARBA" id="ARBA00022842"/>
    </source>
</evidence>
<keyword evidence="6" id="KW-0540">Nuclease</keyword>
<dbReference type="Pfam" id="PF22936">
    <property type="entry name" value="Pol_BBD"/>
    <property type="match status" value="1"/>
</dbReference>
<reference evidence="22 23" key="1">
    <citation type="submission" date="2014-04" db="EMBL/GenBank/DDBJ databases">
        <authorList>
            <consortium name="DOE Joint Genome Institute"/>
            <person name="Kuo A."/>
            <person name="Kohler A."/>
            <person name="Nagy L.G."/>
            <person name="Floudas D."/>
            <person name="Copeland A."/>
            <person name="Barry K.W."/>
            <person name="Cichocki N."/>
            <person name="Veneault-Fourrey C."/>
            <person name="LaButti K."/>
            <person name="Lindquist E.A."/>
            <person name="Lipzen A."/>
            <person name="Lundell T."/>
            <person name="Morin E."/>
            <person name="Murat C."/>
            <person name="Sun H."/>
            <person name="Tunlid A."/>
            <person name="Henrissat B."/>
            <person name="Grigoriev I.V."/>
            <person name="Hibbett D.S."/>
            <person name="Martin F."/>
            <person name="Nordberg H.P."/>
            <person name="Cantor M.N."/>
            <person name="Hua S.X."/>
        </authorList>
    </citation>
    <scope>NUCLEOTIDE SEQUENCE [LARGE SCALE GENOMIC DNA]</scope>
    <source>
        <strain evidence="22 23">Foug A</strain>
    </source>
</reference>
<reference evidence="23" key="2">
    <citation type="submission" date="2015-01" db="EMBL/GenBank/DDBJ databases">
        <title>Evolutionary Origins and Diversification of the Mycorrhizal Mutualists.</title>
        <authorList>
            <consortium name="DOE Joint Genome Institute"/>
            <consortium name="Mycorrhizal Genomics Consortium"/>
            <person name="Kohler A."/>
            <person name="Kuo A."/>
            <person name="Nagy L.G."/>
            <person name="Floudas D."/>
            <person name="Copeland A."/>
            <person name="Barry K.W."/>
            <person name="Cichocki N."/>
            <person name="Veneault-Fourrey C."/>
            <person name="LaButti K."/>
            <person name="Lindquist E.A."/>
            <person name="Lipzen A."/>
            <person name="Lundell T."/>
            <person name="Morin E."/>
            <person name="Murat C."/>
            <person name="Riley R."/>
            <person name="Ohm R."/>
            <person name="Sun H."/>
            <person name="Tunlid A."/>
            <person name="Henrissat B."/>
            <person name="Grigoriev I.V."/>
            <person name="Hibbett D.S."/>
            <person name="Martin F."/>
        </authorList>
    </citation>
    <scope>NUCLEOTIDE SEQUENCE [LARGE SCALE GENOMIC DNA]</scope>
    <source>
        <strain evidence="23">Foug A</strain>
    </source>
</reference>
<evidence type="ECO:0000256" key="19">
    <source>
        <dbReference type="ARBA" id="ARBA00048173"/>
    </source>
</evidence>
<evidence type="ECO:0000256" key="18">
    <source>
        <dbReference type="ARBA" id="ARBA00023172"/>
    </source>
</evidence>
<dbReference type="InterPro" id="IPR039537">
    <property type="entry name" value="Retrotran_Ty1/copia-like"/>
</dbReference>
<keyword evidence="11" id="KW-0067">ATP-binding</keyword>
<evidence type="ECO:0000256" key="20">
    <source>
        <dbReference type="ARBA" id="ARBA00049244"/>
    </source>
</evidence>
<dbReference type="PROSITE" id="PS50994">
    <property type="entry name" value="INTEGRASE"/>
    <property type="match status" value="1"/>
</dbReference>
<dbReference type="Gene3D" id="3.30.420.10">
    <property type="entry name" value="Ribonuclease H-like superfamily/Ribonuclease H"/>
    <property type="match status" value="1"/>
</dbReference>
<keyword evidence="5" id="KW-0548">Nucleotidyltransferase</keyword>
<dbReference type="GO" id="GO:0005524">
    <property type="term" value="F:ATP binding"/>
    <property type="evidence" value="ECO:0007669"/>
    <property type="project" value="UniProtKB-KW"/>
</dbReference>
<evidence type="ECO:0000313" key="22">
    <source>
        <dbReference type="EMBL" id="KIM51513.1"/>
    </source>
</evidence>
<sequence length="278" mass="31214">MVLFDSGASRHMSSYRDHFSNFKSIVLKAITAVDKHTFEAIGKGDLTILIPNSSSVTRILLRDILYTPKMGITLVSIGKLDKKLGEIPLTSGLYSLWSSQAGRKLFAGVAKHNEPLTMQEVHERLGHIAPDSICQMIKDGTITGITLDEAHESMGTCDSCEYAKLTHKPIRKLCDPLCQSSLGDEIHTDLWGPSPVQTGGHSRYYASFTDDHTRYTRLYLQKAKSDMFNSYRAFEVWLSTQFNTRVKCLCSDHGGEYLSTEFTKYLKLKGTERQCESK</sequence>
<dbReference type="InterPro" id="IPR054722">
    <property type="entry name" value="PolX-like_BBD"/>
</dbReference>
<keyword evidence="18" id="KW-0233">DNA recombination</keyword>
<evidence type="ECO:0000256" key="3">
    <source>
        <dbReference type="ARBA" id="ARBA00022612"/>
    </source>
</evidence>
<dbReference type="Proteomes" id="UP000053989">
    <property type="component" value="Unassembled WGS sequence"/>
</dbReference>
<gene>
    <name evidence="22" type="ORF">SCLCIDRAFT_33373</name>
</gene>
<accession>A0A0C2YP71</accession>
<evidence type="ECO:0000256" key="6">
    <source>
        <dbReference type="ARBA" id="ARBA00022722"/>
    </source>
</evidence>
<keyword evidence="16" id="KW-0808">Transferase</keyword>
<dbReference type="InterPro" id="IPR012337">
    <property type="entry name" value="RNaseH-like_sf"/>
</dbReference>
<proteinExistence type="predicted"/>
<keyword evidence="16" id="KW-0239">DNA-directed DNA polymerase</keyword>
<dbReference type="GO" id="GO:0008233">
    <property type="term" value="F:peptidase activity"/>
    <property type="evidence" value="ECO:0007669"/>
    <property type="project" value="UniProtKB-KW"/>
</dbReference>
<feature type="domain" description="Integrase catalytic" evidence="21">
    <location>
        <begin position="172"/>
        <end position="278"/>
    </location>
</feature>
<evidence type="ECO:0000256" key="5">
    <source>
        <dbReference type="ARBA" id="ARBA00022695"/>
    </source>
</evidence>
<keyword evidence="3" id="KW-1188">Viral release from host cell</keyword>
<dbReference type="STRING" id="1036808.A0A0C2YP71"/>
<evidence type="ECO:0000256" key="14">
    <source>
        <dbReference type="ARBA" id="ARBA00022908"/>
    </source>
</evidence>
<dbReference type="GO" id="GO:0003723">
    <property type="term" value="F:RNA binding"/>
    <property type="evidence" value="ECO:0007669"/>
    <property type="project" value="UniProtKB-KW"/>
</dbReference>